<keyword evidence="3" id="KW-0813">Transport</keyword>
<dbReference type="GO" id="GO:0030288">
    <property type="term" value="C:outer membrane-bounded periplasmic space"/>
    <property type="evidence" value="ECO:0007669"/>
    <property type="project" value="TreeGrafter"/>
</dbReference>
<dbReference type="CDD" id="cd01140">
    <property type="entry name" value="FatB"/>
    <property type="match status" value="1"/>
</dbReference>
<dbReference type="PANTHER" id="PTHR30532:SF28">
    <property type="entry name" value="PETROBACTIN-BINDING PROTEIN YCLQ"/>
    <property type="match status" value="1"/>
</dbReference>
<proteinExistence type="inferred from homology"/>
<feature type="domain" description="Fe/B12 periplasmic-binding" evidence="7">
    <location>
        <begin position="58"/>
        <end position="316"/>
    </location>
</feature>
<evidence type="ECO:0000256" key="6">
    <source>
        <dbReference type="SAM" id="SignalP"/>
    </source>
</evidence>
<comment type="caution">
    <text evidence="8">The sequence shown here is derived from an EMBL/GenBank/DDBJ whole genome shotgun (WGS) entry which is preliminary data.</text>
</comment>
<dbReference type="GO" id="GO:0005886">
    <property type="term" value="C:plasma membrane"/>
    <property type="evidence" value="ECO:0007669"/>
    <property type="project" value="UniProtKB-SubCell"/>
</dbReference>
<keyword evidence="4 6" id="KW-0732">Signal</keyword>
<dbReference type="PANTHER" id="PTHR30532">
    <property type="entry name" value="IRON III DICITRATE-BINDING PERIPLASMIC PROTEIN"/>
    <property type="match status" value="1"/>
</dbReference>
<comment type="subcellular location">
    <subcellularLocation>
        <location evidence="1">Cell membrane</location>
        <topology evidence="1">Lipid-anchor</topology>
    </subcellularLocation>
</comment>
<dbReference type="RefSeq" id="WP_188725197.1">
    <property type="nucleotide sequence ID" value="NZ_BMJD01000016.1"/>
</dbReference>
<evidence type="ECO:0000256" key="4">
    <source>
        <dbReference type="ARBA" id="ARBA00022729"/>
    </source>
</evidence>
<reference evidence="8" key="2">
    <citation type="submission" date="2020-09" db="EMBL/GenBank/DDBJ databases">
        <authorList>
            <person name="Sun Q."/>
            <person name="Zhou Y."/>
        </authorList>
    </citation>
    <scope>NUCLEOTIDE SEQUENCE</scope>
    <source>
        <strain evidence="8">CGMCC 1.15454</strain>
    </source>
</reference>
<dbReference type="Gene3D" id="3.40.50.1980">
    <property type="entry name" value="Nitrogenase molybdenum iron protein domain"/>
    <property type="match status" value="2"/>
</dbReference>
<dbReference type="InterPro" id="IPR033870">
    <property type="entry name" value="FatB"/>
</dbReference>
<evidence type="ECO:0000256" key="5">
    <source>
        <dbReference type="SAM" id="Coils"/>
    </source>
</evidence>
<evidence type="ECO:0000259" key="7">
    <source>
        <dbReference type="PROSITE" id="PS50983"/>
    </source>
</evidence>
<evidence type="ECO:0000256" key="2">
    <source>
        <dbReference type="ARBA" id="ARBA00008814"/>
    </source>
</evidence>
<organism evidence="8 9">
    <name type="scientific">Lentibacillus populi</name>
    <dbReference type="NCBI Taxonomy" id="1827502"/>
    <lineage>
        <taxon>Bacteria</taxon>
        <taxon>Bacillati</taxon>
        <taxon>Bacillota</taxon>
        <taxon>Bacilli</taxon>
        <taxon>Bacillales</taxon>
        <taxon>Bacillaceae</taxon>
        <taxon>Lentibacillus</taxon>
    </lineage>
</organism>
<gene>
    <name evidence="8" type="primary">yclQ</name>
    <name evidence="8" type="ORF">GCM10011409_22700</name>
</gene>
<dbReference type="EMBL" id="BMJD01000016">
    <property type="protein sequence ID" value="GGB44566.1"/>
    <property type="molecule type" value="Genomic_DNA"/>
</dbReference>
<evidence type="ECO:0000313" key="9">
    <source>
        <dbReference type="Proteomes" id="UP000621492"/>
    </source>
</evidence>
<keyword evidence="5" id="KW-0175">Coiled coil</keyword>
<dbReference type="AlphaFoldDB" id="A0A9W5TY83"/>
<sequence length="316" mass="35107">MKKFALILIVGFLAVMITACGSKDSADKTEDKSGDSKDSTITIKHELGETKVEKNPKKVVVFDYGILDTLDELGIQVAAVPQGSIPSYLEKYDSDDYENVGSLKEPDFEKIAEVDPDLIIISGRQSDVYDQLQEIAPTIYLGVDTTRYMDSFKENMETVGKIFDKKDEVDQELTKIDDSIASLKKKAEEVDKKGLIILANDDKISAYGPDSRFGLIHDVFGVPASDEDIEASTHGQNVSFEYVKEQDPDLLYVVDRSAAIGDEPAAKKIVENKLMKDTKAYKNDDITYLNPEFWYLSGGGLVSVQEMIKEVQDSLD</sequence>
<dbReference type="InterPro" id="IPR051313">
    <property type="entry name" value="Bact_iron-sidero_bind"/>
</dbReference>
<evidence type="ECO:0000256" key="1">
    <source>
        <dbReference type="ARBA" id="ARBA00004193"/>
    </source>
</evidence>
<reference evidence="8" key="1">
    <citation type="journal article" date="2014" name="Int. J. Syst. Evol. Microbiol.">
        <title>Complete genome sequence of Corynebacterium casei LMG S-19264T (=DSM 44701T), isolated from a smear-ripened cheese.</title>
        <authorList>
            <consortium name="US DOE Joint Genome Institute (JGI-PGF)"/>
            <person name="Walter F."/>
            <person name="Albersmeier A."/>
            <person name="Kalinowski J."/>
            <person name="Ruckert C."/>
        </authorList>
    </citation>
    <scope>NUCLEOTIDE SEQUENCE</scope>
    <source>
        <strain evidence="8">CGMCC 1.15454</strain>
    </source>
</reference>
<feature type="chain" id="PRO_5040792170" evidence="6">
    <location>
        <begin position="22"/>
        <end position="316"/>
    </location>
</feature>
<evidence type="ECO:0000256" key="3">
    <source>
        <dbReference type="ARBA" id="ARBA00022448"/>
    </source>
</evidence>
<keyword evidence="9" id="KW-1185">Reference proteome</keyword>
<dbReference type="InterPro" id="IPR002491">
    <property type="entry name" value="ABC_transptr_periplasmic_BD"/>
</dbReference>
<accession>A0A9W5TY83</accession>
<feature type="signal peptide" evidence="6">
    <location>
        <begin position="1"/>
        <end position="21"/>
    </location>
</feature>
<dbReference type="SUPFAM" id="SSF53807">
    <property type="entry name" value="Helical backbone' metal receptor"/>
    <property type="match status" value="1"/>
</dbReference>
<evidence type="ECO:0000313" key="8">
    <source>
        <dbReference type="EMBL" id="GGB44566.1"/>
    </source>
</evidence>
<dbReference type="GO" id="GO:1901678">
    <property type="term" value="P:iron coordination entity transport"/>
    <property type="evidence" value="ECO:0007669"/>
    <property type="project" value="UniProtKB-ARBA"/>
</dbReference>
<feature type="coiled-coil region" evidence="5">
    <location>
        <begin position="166"/>
        <end position="193"/>
    </location>
</feature>
<dbReference type="Pfam" id="PF01497">
    <property type="entry name" value="Peripla_BP_2"/>
    <property type="match status" value="1"/>
</dbReference>
<dbReference type="Proteomes" id="UP000621492">
    <property type="component" value="Unassembled WGS sequence"/>
</dbReference>
<comment type="similarity">
    <text evidence="2">Belongs to the bacterial solute-binding protein 8 family.</text>
</comment>
<protein>
    <submittedName>
        <fullName evidence="8">ABC transporter solute-binding protein YclQ</fullName>
    </submittedName>
</protein>
<name>A0A9W5TY83_9BACI</name>
<dbReference type="PROSITE" id="PS50983">
    <property type="entry name" value="FE_B12_PBP"/>
    <property type="match status" value="1"/>
</dbReference>
<dbReference type="PROSITE" id="PS51257">
    <property type="entry name" value="PROKAR_LIPOPROTEIN"/>
    <property type="match status" value="1"/>
</dbReference>